<dbReference type="Pfam" id="PF02877">
    <property type="entry name" value="PARP_reg"/>
    <property type="match status" value="1"/>
</dbReference>
<keyword evidence="7" id="KW-0013">ADP-ribosylation</keyword>
<dbReference type="GO" id="GO:0006302">
    <property type="term" value="P:double-strand break repair"/>
    <property type="evidence" value="ECO:0007669"/>
    <property type="project" value="TreeGrafter"/>
</dbReference>
<evidence type="ECO:0000256" key="4">
    <source>
        <dbReference type="ARBA" id="ARBA00022695"/>
    </source>
</evidence>
<gene>
    <name evidence="20" type="ORF">CBER1_01486</name>
</gene>
<dbReference type="SUPFAM" id="SSF142921">
    <property type="entry name" value="WGR domain-like"/>
    <property type="match status" value="1"/>
</dbReference>
<dbReference type="FunFam" id="1.20.142.10:FF:000002">
    <property type="entry name" value="Poly [ADP-ribose] polymerase"/>
    <property type="match status" value="1"/>
</dbReference>
<keyword evidence="10 15" id="KW-0520">NAD</keyword>
<feature type="domain" description="PARP catalytic" evidence="17">
    <location>
        <begin position="396"/>
        <end position="625"/>
    </location>
</feature>
<keyword evidence="11" id="KW-0238">DNA-binding</keyword>
<keyword evidence="4" id="KW-0548">Nucleotidyltransferase</keyword>
<keyword evidence="8" id="KW-0863">Zinc-finger</keyword>
<evidence type="ECO:0000256" key="2">
    <source>
        <dbReference type="ARBA" id="ARBA00022676"/>
    </source>
</evidence>
<feature type="compositionally biased region" description="Basic and acidic residues" evidence="16">
    <location>
        <begin position="32"/>
        <end position="45"/>
    </location>
</feature>
<evidence type="ECO:0000256" key="14">
    <source>
        <dbReference type="ARBA" id="ARBA00033987"/>
    </source>
</evidence>
<evidence type="ECO:0000256" key="13">
    <source>
        <dbReference type="ARBA" id="ARBA00024347"/>
    </source>
</evidence>
<dbReference type="InterPro" id="IPR050800">
    <property type="entry name" value="ARTD/PARP"/>
</dbReference>
<comment type="catalytic activity">
    <reaction evidence="14">
        <text>NAD(+) + (ADP-D-ribosyl)n-acceptor = nicotinamide + (ADP-D-ribosyl)n+1-acceptor + H(+).</text>
        <dbReference type="EC" id="2.4.2.30"/>
    </reaction>
</comment>
<keyword evidence="3 15" id="KW-0808">Transferase</keyword>
<keyword evidence="5" id="KW-0479">Metal-binding</keyword>
<evidence type="ECO:0000256" key="7">
    <source>
        <dbReference type="ARBA" id="ARBA00022765"/>
    </source>
</evidence>
<evidence type="ECO:0000259" key="18">
    <source>
        <dbReference type="PROSITE" id="PS51060"/>
    </source>
</evidence>
<feature type="compositionally biased region" description="Basic residues" evidence="16">
    <location>
        <begin position="1"/>
        <end position="11"/>
    </location>
</feature>
<accession>A0A2S6C5W0</accession>
<keyword evidence="6" id="KW-0677">Repeat</keyword>
<dbReference type="CDD" id="cd01437">
    <property type="entry name" value="parp_like"/>
    <property type="match status" value="1"/>
</dbReference>
<dbReference type="GO" id="GO:1990404">
    <property type="term" value="F:NAD+-protein mono-ADP-ribosyltransferase activity"/>
    <property type="evidence" value="ECO:0007669"/>
    <property type="project" value="TreeGrafter"/>
</dbReference>
<comment type="caution">
    <text evidence="20">The sequence shown here is derived from an EMBL/GenBank/DDBJ whole genome shotgun (WGS) entry which is preliminary data.</text>
</comment>
<organism evidence="20 21">
    <name type="scientific">Cercospora berteroae</name>
    <dbReference type="NCBI Taxonomy" id="357750"/>
    <lineage>
        <taxon>Eukaryota</taxon>
        <taxon>Fungi</taxon>
        <taxon>Dikarya</taxon>
        <taxon>Ascomycota</taxon>
        <taxon>Pezizomycotina</taxon>
        <taxon>Dothideomycetes</taxon>
        <taxon>Dothideomycetidae</taxon>
        <taxon>Mycosphaerellales</taxon>
        <taxon>Mycosphaerellaceae</taxon>
        <taxon>Cercospora</taxon>
    </lineage>
</organism>
<dbReference type="PROSITE" id="PS51060">
    <property type="entry name" value="PARP_ALPHA_HD"/>
    <property type="match status" value="1"/>
</dbReference>
<feature type="compositionally biased region" description="Acidic residues" evidence="16">
    <location>
        <begin position="65"/>
        <end position="80"/>
    </location>
</feature>
<evidence type="ECO:0000256" key="11">
    <source>
        <dbReference type="ARBA" id="ARBA00023125"/>
    </source>
</evidence>
<feature type="compositionally biased region" description="Acidic residues" evidence="16">
    <location>
        <begin position="234"/>
        <end position="244"/>
    </location>
</feature>
<dbReference type="GO" id="GO:0070212">
    <property type="term" value="P:protein poly-ADP-ribosylation"/>
    <property type="evidence" value="ECO:0007669"/>
    <property type="project" value="TreeGrafter"/>
</dbReference>
<dbReference type="GO" id="GO:0003950">
    <property type="term" value="F:NAD+ poly-ADP-ribosyltransferase activity"/>
    <property type="evidence" value="ECO:0007669"/>
    <property type="project" value="UniProtKB-UniRule"/>
</dbReference>
<dbReference type="OrthoDB" id="2017365at2759"/>
<dbReference type="STRING" id="357750.A0A2S6C5W0"/>
<evidence type="ECO:0000259" key="19">
    <source>
        <dbReference type="PROSITE" id="PS51977"/>
    </source>
</evidence>
<dbReference type="GO" id="GO:0003677">
    <property type="term" value="F:DNA binding"/>
    <property type="evidence" value="ECO:0007669"/>
    <property type="project" value="UniProtKB-KW"/>
</dbReference>
<dbReference type="GO" id="GO:0008270">
    <property type="term" value="F:zinc ion binding"/>
    <property type="evidence" value="ECO:0007669"/>
    <property type="project" value="UniProtKB-KW"/>
</dbReference>
<comment type="similarity">
    <text evidence="13">Belongs to the ARTD/PARP family.</text>
</comment>
<evidence type="ECO:0000313" key="20">
    <source>
        <dbReference type="EMBL" id="PPJ55093.1"/>
    </source>
</evidence>
<keyword evidence="2 15" id="KW-0328">Glycosyltransferase</keyword>
<reference evidence="21" key="1">
    <citation type="journal article" date="2017" name="bioRxiv">
        <title>Conservation of a gene cluster reveals novel cercosporin biosynthetic mechanisms and extends production to the genus Colletotrichum.</title>
        <authorList>
            <person name="de Jonge R."/>
            <person name="Ebert M.K."/>
            <person name="Huitt-Roehl C.R."/>
            <person name="Pal P."/>
            <person name="Suttle J.C."/>
            <person name="Spanner R.E."/>
            <person name="Neubauer J.D."/>
            <person name="Jurick W.M.II."/>
            <person name="Stott K.A."/>
            <person name="Secor G.A."/>
            <person name="Thomma B.P.H.J."/>
            <person name="Van de Peer Y."/>
            <person name="Townsend C.A."/>
            <person name="Bolton M.D."/>
        </authorList>
    </citation>
    <scope>NUCLEOTIDE SEQUENCE [LARGE SCALE GENOMIC DNA]</scope>
    <source>
        <strain evidence="21">CBS538.71</strain>
    </source>
</reference>
<evidence type="ECO:0000256" key="8">
    <source>
        <dbReference type="ARBA" id="ARBA00022771"/>
    </source>
</evidence>
<feature type="domain" description="PARP alpha-helical" evidence="18">
    <location>
        <begin position="261"/>
        <end position="387"/>
    </location>
</feature>
<sequence>MPAALRQRKRPASPDVEPDPPKKTRQARSKAVKADPDSGAEDAKPKKVPAKPKGKSKAKAIKSEPEDDEEEEEEEEEEVDVSASKANGKAKSKSESKNAILDSATAGGAQFAQAEKLVIPVDEECSYNGRVYVDDSTGIIYDASLNQTNAGANANKFYKVQLLTNEKSKYMTWTRWGRVGERGKNALLGDGSLDDALRQFQKKFKDKSGLAWDDRGNKPKAGKYVFIERNYEPESSDDEKEEEMPEPKAQGSRSRSASPAKCTLDAPVKSLMELIFNEQYIQETMADMNYDAQKLPLGKLSKATITRGYQALKDLSALFNDQSLAQSEHGMSYAQAVETLSNQYYSFIPHAFGRNRPPVIQDHAGLKKEVELLQSLTDLKDADSILKADKGSSSIHALDLRFRNLNLREMSPVDNKSAEFTNLSDYLVKTRGHTHGHTYTVLDIFRIERDGEPDRFEQYTKANSDRRLLWHGSRATNFGGILSQGLRIAPPEAPVSGYAFGKGVYLADMSSKSANYCCSYNSGGHALLLLCEAELGDPLYELTHGSYTAGEEAIQNGSLSTWGKGMTAPPVWKDASCVHPSLSGVKMATTAVGDTNVPNTYLQYNEYICYDVAQIRLRYLLRVKM</sequence>
<feature type="domain" description="WGR" evidence="19">
    <location>
        <begin position="128"/>
        <end position="224"/>
    </location>
</feature>
<dbReference type="EMBL" id="PNEN01000549">
    <property type="protein sequence ID" value="PPJ55093.1"/>
    <property type="molecule type" value="Genomic_DNA"/>
</dbReference>
<dbReference type="Pfam" id="PF05406">
    <property type="entry name" value="WGR"/>
    <property type="match status" value="1"/>
</dbReference>
<dbReference type="GO" id="GO:0016779">
    <property type="term" value="F:nucleotidyltransferase activity"/>
    <property type="evidence" value="ECO:0007669"/>
    <property type="project" value="UniProtKB-KW"/>
</dbReference>
<feature type="region of interest" description="Disordered" evidence="16">
    <location>
        <begin position="1"/>
        <end position="97"/>
    </location>
</feature>
<dbReference type="Pfam" id="PF00644">
    <property type="entry name" value="PARP"/>
    <property type="match status" value="1"/>
</dbReference>
<evidence type="ECO:0000256" key="10">
    <source>
        <dbReference type="ARBA" id="ARBA00023027"/>
    </source>
</evidence>
<dbReference type="Proteomes" id="UP000237631">
    <property type="component" value="Unassembled WGS sequence"/>
</dbReference>
<keyword evidence="9" id="KW-0862">Zinc</keyword>
<evidence type="ECO:0000256" key="1">
    <source>
        <dbReference type="ARBA" id="ARBA00004123"/>
    </source>
</evidence>
<dbReference type="GO" id="GO:0005730">
    <property type="term" value="C:nucleolus"/>
    <property type="evidence" value="ECO:0007669"/>
    <property type="project" value="TreeGrafter"/>
</dbReference>
<dbReference type="InterPro" id="IPR036616">
    <property type="entry name" value="Poly(ADP-ribose)pol_reg_dom_sf"/>
</dbReference>
<proteinExistence type="inferred from homology"/>
<evidence type="ECO:0000256" key="12">
    <source>
        <dbReference type="ARBA" id="ARBA00023242"/>
    </source>
</evidence>
<evidence type="ECO:0000256" key="9">
    <source>
        <dbReference type="ARBA" id="ARBA00022833"/>
    </source>
</evidence>
<dbReference type="SUPFAM" id="SSF47587">
    <property type="entry name" value="Domain of poly(ADP-ribose) polymerase"/>
    <property type="match status" value="1"/>
</dbReference>
<feature type="compositionally biased region" description="Basic residues" evidence="16">
    <location>
        <begin position="46"/>
        <end position="60"/>
    </location>
</feature>
<evidence type="ECO:0000256" key="16">
    <source>
        <dbReference type="SAM" id="MobiDB-lite"/>
    </source>
</evidence>
<dbReference type="FunFam" id="3.90.228.10:FF:000002">
    <property type="entry name" value="Poly [ADP-ribose] polymerase"/>
    <property type="match status" value="1"/>
</dbReference>
<keyword evidence="12" id="KW-0539">Nucleus</keyword>
<dbReference type="SUPFAM" id="SSF56399">
    <property type="entry name" value="ADP-ribosylation"/>
    <property type="match status" value="1"/>
</dbReference>
<dbReference type="InterPro" id="IPR012317">
    <property type="entry name" value="Poly(ADP-ribose)pol_cat_dom"/>
</dbReference>
<evidence type="ECO:0000256" key="6">
    <source>
        <dbReference type="ARBA" id="ARBA00022737"/>
    </source>
</evidence>
<evidence type="ECO:0000256" key="3">
    <source>
        <dbReference type="ARBA" id="ARBA00022679"/>
    </source>
</evidence>
<dbReference type="Gene3D" id="3.90.228.10">
    <property type="match status" value="1"/>
</dbReference>
<dbReference type="InterPro" id="IPR004102">
    <property type="entry name" value="Poly(ADP-ribose)pol_reg_dom"/>
</dbReference>
<comment type="subcellular location">
    <subcellularLocation>
        <location evidence="1">Nucleus</location>
    </subcellularLocation>
</comment>
<dbReference type="EC" id="2.4.2.-" evidence="15"/>
<evidence type="ECO:0000313" key="21">
    <source>
        <dbReference type="Proteomes" id="UP000237631"/>
    </source>
</evidence>
<dbReference type="PANTHER" id="PTHR10459:SF60">
    <property type="entry name" value="POLY [ADP-RIBOSE] POLYMERASE 2"/>
    <property type="match status" value="1"/>
</dbReference>
<dbReference type="PROSITE" id="PS51977">
    <property type="entry name" value="WGR"/>
    <property type="match status" value="1"/>
</dbReference>
<dbReference type="PROSITE" id="PS51059">
    <property type="entry name" value="PARP_CATALYTIC"/>
    <property type="match status" value="1"/>
</dbReference>
<protein>
    <recommendedName>
        <fullName evidence="15">Poly [ADP-ribose] polymerase</fullName>
        <shortName evidence="15">PARP</shortName>
        <ecNumber evidence="15">2.4.2.-</ecNumber>
    </recommendedName>
</protein>
<feature type="region of interest" description="Disordered" evidence="16">
    <location>
        <begin position="223"/>
        <end position="261"/>
    </location>
</feature>
<dbReference type="PANTHER" id="PTHR10459">
    <property type="entry name" value="DNA LIGASE"/>
    <property type="match status" value="1"/>
</dbReference>
<dbReference type="AlphaFoldDB" id="A0A2S6C5W0"/>
<evidence type="ECO:0000256" key="5">
    <source>
        <dbReference type="ARBA" id="ARBA00022723"/>
    </source>
</evidence>
<dbReference type="InterPro" id="IPR036930">
    <property type="entry name" value="WGR_dom_sf"/>
</dbReference>
<name>A0A2S6C5W0_9PEZI</name>
<dbReference type="SMART" id="SM00773">
    <property type="entry name" value="WGR"/>
    <property type="match status" value="1"/>
</dbReference>
<evidence type="ECO:0000259" key="17">
    <source>
        <dbReference type="PROSITE" id="PS51059"/>
    </source>
</evidence>
<dbReference type="CDD" id="cd07997">
    <property type="entry name" value="WGR_PARP"/>
    <property type="match status" value="1"/>
</dbReference>
<dbReference type="InterPro" id="IPR008893">
    <property type="entry name" value="WGR_domain"/>
</dbReference>
<evidence type="ECO:0000256" key="15">
    <source>
        <dbReference type="RuleBase" id="RU362114"/>
    </source>
</evidence>
<keyword evidence="21" id="KW-1185">Reference proteome</keyword>
<dbReference type="Gene3D" id="1.20.142.10">
    <property type="entry name" value="Poly(ADP-ribose) polymerase, regulatory domain"/>
    <property type="match status" value="1"/>
</dbReference>